<evidence type="ECO:0000313" key="2">
    <source>
        <dbReference type="EMBL" id="OQE02684.1"/>
    </source>
</evidence>
<dbReference type="Proteomes" id="UP000191518">
    <property type="component" value="Unassembled WGS sequence"/>
</dbReference>
<keyword evidence="3" id="KW-1185">Reference proteome</keyword>
<comment type="caution">
    <text evidence="2">The sequence shown here is derived from an EMBL/GenBank/DDBJ whole genome shotgun (WGS) entry which is preliminary data.</text>
</comment>
<evidence type="ECO:0000313" key="3">
    <source>
        <dbReference type="Proteomes" id="UP000191518"/>
    </source>
</evidence>
<accession>A0A1V6RMJ6</accession>
<dbReference type="Pfam" id="PF11374">
    <property type="entry name" value="DUF3176"/>
    <property type="match status" value="1"/>
</dbReference>
<dbReference type="AlphaFoldDB" id="A0A1V6RMJ6"/>
<sequence>MESRAPKTPGPTLALKGPPGAFKVELLIYNGWSSSDHWAYWVCSHKNTDIGVMIHTAGDPSIGFKIVFKRCHNLQNDPNPPLQRVPLQWIDGKYFDERAMLNNEVPIINDIPVCRFEATICKVKLPEKTPTAVADASAAQLLKNNIFNKDVATYLATNSTNDSNLQQEKKGFDSPGSWIWEVGAGVLSAICVSALVGFLQYLDGKTYDGWQYGVSPNAVVATIATIAKGAALVAVSSCLSQLKWNRCQVPTALYDLQILDQASRGPWGSLNALWTVTPGLATVGALLMVSSVALGPFTQQILTFPSRSSVALNATASVQMTHEYSPDRSYYTPLGSHDPVIEESVLSGISAAYTPVEPHCSTGDCEYPDFITLGICSKCEDVTSSSVQNCSALSKTWSGWEERGYLGDNQIPEKIPLNCTYTTPNGVRIVPGILYWNFPWSYEDNRTYMNFYRATWTSVATEGNDGFQGDEVTKEDYQPPVKFLNVTNPIIQFISAKYLDGTAIYTTENLTAPSEKPILTECALYYCEQQYTQNNVSVKRRILQPTRTHPLRYVDPPPSWGNTLSPLGAPDGTNTISGNSTYGVAYYAESSLRGALIRWLNTTNFDSLETNRLGIKSEDIPGFPASSILFDRGGLNETFSNIARSITDTMRANSKATKVPGQAFQDETYIHVRWEWVIPPIVNVVVSIGFLAATAILCRRSRAVLWKSSVLPFLLSQVDTHPEHDLIFRGRVDEVEQVSKIIKVSMKEHNGQIMFTEH</sequence>
<keyword evidence="1" id="KW-1133">Transmembrane helix</keyword>
<feature type="transmembrane region" description="Helical" evidence="1">
    <location>
        <begin position="272"/>
        <end position="297"/>
    </location>
</feature>
<dbReference type="EMBL" id="MDYP01000039">
    <property type="protein sequence ID" value="OQE02684.1"/>
    <property type="molecule type" value="Genomic_DNA"/>
</dbReference>
<dbReference type="PANTHER" id="PTHR35394">
    <property type="entry name" value="DUF3176 DOMAIN-CONTAINING PROTEIN"/>
    <property type="match status" value="1"/>
</dbReference>
<feature type="transmembrane region" description="Helical" evidence="1">
    <location>
        <begin position="219"/>
        <end position="239"/>
    </location>
</feature>
<dbReference type="PANTHER" id="PTHR35394:SF5">
    <property type="entry name" value="DUF3176 DOMAIN-CONTAINING PROTEIN"/>
    <property type="match status" value="1"/>
</dbReference>
<evidence type="ECO:0000256" key="1">
    <source>
        <dbReference type="SAM" id="Phobius"/>
    </source>
</evidence>
<dbReference type="Pfam" id="PF20174">
    <property type="entry name" value="DUF6540"/>
    <property type="match status" value="1"/>
</dbReference>
<keyword evidence="1" id="KW-0812">Transmembrane</keyword>
<feature type="transmembrane region" description="Helical" evidence="1">
    <location>
        <begin position="178"/>
        <end position="199"/>
    </location>
</feature>
<name>A0A1V6RMJ6_9EURO</name>
<gene>
    <name evidence="2" type="ORF">PENVUL_c039G00158</name>
</gene>
<organism evidence="2 3">
    <name type="scientific">Penicillium vulpinum</name>
    <dbReference type="NCBI Taxonomy" id="29845"/>
    <lineage>
        <taxon>Eukaryota</taxon>
        <taxon>Fungi</taxon>
        <taxon>Dikarya</taxon>
        <taxon>Ascomycota</taxon>
        <taxon>Pezizomycotina</taxon>
        <taxon>Eurotiomycetes</taxon>
        <taxon>Eurotiomycetidae</taxon>
        <taxon>Eurotiales</taxon>
        <taxon>Aspergillaceae</taxon>
        <taxon>Penicillium</taxon>
    </lineage>
</organism>
<dbReference type="InterPro" id="IPR046670">
    <property type="entry name" value="DUF6540"/>
</dbReference>
<proteinExistence type="predicted"/>
<keyword evidence="1" id="KW-0472">Membrane</keyword>
<feature type="transmembrane region" description="Helical" evidence="1">
    <location>
        <begin position="676"/>
        <end position="698"/>
    </location>
</feature>
<reference evidence="3" key="1">
    <citation type="journal article" date="2017" name="Nat. Microbiol.">
        <title>Global analysis of biosynthetic gene clusters reveals vast potential of secondary metabolite production in Penicillium species.</title>
        <authorList>
            <person name="Nielsen J.C."/>
            <person name="Grijseels S."/>
            <person name="Prigent S."/>
            <person name="Ji B."/>
            <person name="Dainat J."/>
            <person name="Nielsen K.F."/>
            <person name="Frisvad J.C."/>
            <person name="Workman M."/>
            <person name="Nielsen J."/>
        </authorList>
    </citation>
    <scope>NUCLEOTIDE SEQUENCE [LARGE SCALE GENOMIC DNA]</scope>
    <source>
        <strain evidence="3">IBT 29486</strain>
    </source>
</reference>
<protein>
    <submittedName>
        <fullName evidence="2">Uncharacterized protein</fullName>
    </submittedName>
</protein>
<dbReference type="InterPro" id="IPR021514">
    <property type="entry name" value="DUF3176"/>
</dbReference>